<reference evidence="4" key="3">
    <citation type="submission" date="2015-06" db="UniProtKB">
        <authorList>
            <consortium name="EnsemblMetazoa"/>
        </authorList>
    </citation>
    <scope>IDENTIFICATION</scope>
</reference>
<sequence length="877" mass="97160">MDQRLVDQSIAYHGPALLDALEQEDVNVSLPNFLSYSHRVPANADRPRDERYNRTVAQFVAQKADLLFSRSEQPKNFFYDPHLQESDLYAVLPPLEAFMDVPFGEKRHHFFQSIDRGHIVFGQVLAIQESGLIIAILAVEYGPIRELDQLKVVAFCPVRETPLLSHQDIADSYQIKDFLRGVITDVAVDDERILISLLPRSLPREMTHVKMKSEVINIDAEEKSPRRRRLSSGANQDSGAIRKSTDTLRRIIAEEEKSKKSKKSHRRHSSRSPDRRRSRSRSPRRSKHKKSYSRSPKLSHRSKSSSRRSRSPSPKVPRKSSTPDRSKAGVEGTAACSTSTSLKGVPEQYLKIAEDAGLSREELEDFLKKIDVPTGPDGCTFLGLDGAEETADKDKNAKESDVKKAAPQPPSHQGEKKFSEASLPPKLKEESVKSIPEFVLPSKEDLMKPEILAQLMKNLPEEGYNQLAKVFESMKGEKETSKGAKKASSSARKLSQSPERGRRTEIKKGTNKSKGRSRGRSPTAKKSVGKKTTSKGRRHYSSSSSSSMSADVRKITVSAKKADPKSAEKLRKSDHLTITTDSSGSRNISSAEVLKQTGFGRITPLEMKVQPDAKVQVVAPTPQPPPVSETRVVTASKDADKSAQKDSSSLQSARGRGFLPGFIPRGLRNPSNRGGRGGRGFDGRGRGFDGARGRGFDGSRGRGGYEGGRGRGFEGGPGSYSPYDSGSGRGFDFRGRGGAAGPGSHFRGRGRGNVPSFIRDRSRERSRSRDRHSKPSRSRYERSSSSSSYSRSRSRSRGRYHSRSRSVSPLRVKKSSKRVSRFDKSRSRSPPKKSSNGSTAASKTPKAKDSKKEDPKESLDEMIVFFNDLKNRKTPKK</sequence>
<feature type="compositionally biased region" description="Basic and acidic residues" evidence="1">
    <location>
        <begin position="243"/>
        <end position="258"/>
    </location>
</feature>
<evidence type="ECO:0000256" key="1">
    <source>
        <dbReference type="SAM" id="MobiDB-lite"/>
    </source>
</evidence>
<feature type="compositionally biased region" description="Low complexity" evidence="1">
    <location>
        <begin position="486"/>
        <end position="497"/>
    </location>
</feature>
<dbReference type="EMBL" id="AMQN01007044">
    <property type="status" value="NOT_ANNOTATED_CDS"/>
    <property type="molecule type" value="Genomic_DNA"/>
</dbReference>
<dbReference type="Proteomes" id="UP000014760">
    <property type="component" value="Unassembled WGS sequence"/>
</dbReference>
<feature type="region of interest" description="Disordered" evidence="1">
    <location>
        <begin position="474"/>
        <end position="594"/>
    </location>
</feature>
<feature type="compositionally biased region" description="Basic and acidic residues" evidence="1">
    <location>
        <begin position="499"/>
        <end position="508"/>
    </location>
</feature>
<evidence type="ECO:0000313" key="3">
    <source>
        <dbReference type="EMBL" id="ELU07552.1"/>
    </source>
</evidence>
<feature type="compositionally biased region" description="Basic and acidic residues" evidence="1">
    <location>
        <begin position="560"/>
        <end position="575"/>
    </location>
</feature>
<feature type="compositionally biased region" description="Basic residues" evidence="1">
    <location>
        <begin position="259"/>
        <end position="310"/>
    </location>
</feature>
<dbReference type="OrthoDB" id="1914839at2759"/>
<organism evidence="3">
    <name type="scientific">Capitella teleta</name>
    <name type="common">Polychaete worm</name>
    <dbReference type="NCBI Taxonomy" id="283909"/>
    <lineage>
        <taxon>Eukaryota</taxon>
        <taxon>Metazoa</taxon>
        <taxon>Spiralia</taxon>
        <taxon>Lophotrochozoa</taxon>
        <taxon>Annelida</taxon>
        <taxon>Polychaeta</taxon>
        <taxon>Sedentaria</taxon>
        <taxon>Scolecida</taxon>
        <taxon>Capitellidae</taxon>
        <taxon>Capitella</taxon>
    </lineage>
</organism>
<dbReference type="EMBL" id="AMQN01007043">
    <property type="status" value="NOT_ANNOTATED_CDS"/>
    <property type="molecule type" value="Genomic_DNA"/>
</dbReference>
<dbReference type="EMBL" id="KB299806">
    <property type="protein sequence ID" value="ELU07552.1"/>
    <property type="molecule type" value="Genomic_DNA"/>
</dbReference>
<feature type="compositionally biased region" description="Basic and acidic residues" evidence="1">
    <location>
        <begin position="846"/>
        <end position="859"/>
    </location>
</feature>
<feature type="compositionally biased region" description="Polar residues" evidence="1">
    <location>
        <begin position="576"/>
        <end position="590"/>
    </location>
</feature>
<dbReference type="STRING" id="283909.R7UUI1"/>
<dbReference type="PANTHER" id="PTHR23184">
    <property type="entry name" value="TETRATRICOPEPTIDE REPEAT PROTEIN 14"/>
    <property type="match status" value="1"/>
</dbReference>
<dbReference type="EnsemblMetazoa" id="CapteT219748">
    <property type="protein sequence ID" value="CapteP219748"/>
    <property type="gene ID" value="CapteG219748"/>
</dbReference>
<dbReference type="AlphaFoldDB" id="R7UUI1"/>
<proteinExistence type="predicted"/>
<feature type="region of interest" description="Disordered" evidence="1">
    <location>
        <begin position="373"/>
        <end position="447"/>
    </location>
</feature>
<name>R7UUI1_CAPTE</name>
<feature type="compositionally biased region" description="Basic and acidic residues" evidence="1">
    <location>
        <begin position="679"/>
        <end position="700"/>
    </location>
</feature>
<feature type="region of interest" description="Disordered" evidence="1">
    <location>
        <begin position="615"/>
        <end position="859"/>
    </location>
</feature>
<feature type="region of interest" description="Disordered" evidence="1">
    <location>
        <begin position="220"/>
        <end position="348"/>
    </location>
</feature>
<dbReference type="SUPFAM" id="SSF50249">
    <property type="entry name" value="Nucleic acid-binding proteins"/>
    <property type="match status" value="1"/>
</dbReference>
<dbReference type="PANTHER" id="PTHR23184:SF9">
    <property type="entry name" value="TETRATRICOPEPTIDE REPEAT PROTEIN 14"/>
    <property type="match status" value="1"/>
</dbReference>
<feature type="compositionally biased region" description="Basic residues" evidence="1">
    <location>
        <begin position="527"/>
        <end position="540"/>
    </location>
</feature>
<dbReference type="InterPro" id="IPR039190">
    <property type="entry name" value="TTC14"/>
</dbReference>
<dbReference type="OMA" id="ERDHSQT"/>
<reference evidence="3 5" key="2">
    <citation type="journal article" date="2013" name="Nature">
        <title>Insights into bilaterian evolution from three spiralian genomes.</title>
        <authorList>
            <person name="Simakov O."/>
            <person name="Marletaz F."/>
            <person name="Cho S.J."/>
            <person name="Edsinger-Gonzales E."/>
            <person name="Havlak P."/>
            <person name="Hellsten U."/>
            <person name="Kuo D.H."/>
            <person name="Larsson T."/>
            <person name="Lv J."/>
            <person name="Arendt D."/>
            <person name="Savage R."/>
            <person name="Osoegawa K."/>
            <person name="de Jong P."/>
            <person name="Grimwood J."/>
            <person name="Chapman J.A."/>
            <person name="Shapiro H."/>
            <person name="Aerts A."/>
            <person name="Otillar R.P."/>
            <person name="Terry A.Y."/>
            <person name="Boore J.L."/>
            <person name="Grigoriev I.V."/>
            <person name="Lindberg D.R."/>
            <person name="Seaver E.C."/>
            <person name="Weisblat D.A."/>
            <person name="Putnam N.H."/>
            <person name="Rokhsar D.S."/>
        </authorList>
    </citation>
    <scope>NUCLEOTIDE SEQUENCE</scope>
    <source>
        <strain evidence="3 5">I ESC-2004</strain>
    </source>
</reference>
<accession>R7UUI1</accession>
<dbReference type="InterPro" id="IPR012340">
    <property type="entry name" value="NA-bd_OB-fold"/>
</dbReference>
<feature type="compositionally biased region" description="Basic residues" evidence="1">
    <location>
        <begin position="509"/>
        <end position="519"/>
    </location>
</feature>
<evidence type="ECO:0000313" key="4">
    <source>
        <dbReference type="EnsemblMetazoa" id="CapteP219748"/>
    </source>
</evidence>
<dbReference type="HOGENOM" id="CLU_327964_0_0_1"/>
<gene>
    <name evidence="3" type="ORF">CAPTEDRAFT_219748</name>
</gene>
<feature type="compositionally biased region" description="Basic residues" evidence="1">
    <location>
        <begin position="792"/>
        <end position="804"/>
    </location>
</feature>
<feature type="compositionally biased region" description="Basic and acidic residues" evidence="1">
    <location>
        <begin position="390"/>
        <end position="404"/>
    </location>
</feature>
<dbReference type="GO" id="GO:0003676">
    <property type="term" value="F:nucleic acid binding"/>
    <property type="evidence" value="ECO:0007669"/>
    <property type="project" value="InterPro"/>
</dbReference>
<feature type="domain" description="S1 motif" evidence="2">
    <location>
        <begin position="117"/>
        <end position="198"/>
    </location>
</feature>
<evidence type="ECO:0000259" key="2">
    <source>
        <dbReference type="PROSITE" id="PS50126"/>
    </source>
</evidence>
<feature type="compositionally biased region" description="Basic residues" evidence="1">
    <location>
        <begin position="768"/>
        <end position="777"/>
    </location>
</feature>
<protein>
    <recommendedName>
        <fullName evidence="2">S1 motif domain-containing protein</fullName>
    </recommendedName>
</protein>
<dbReference type="InterPro" id="IPR003029">
    <property type="entry name" value="S1_domain"/>
</dbReference>
<keyword evidence="5" id="KW-1185">Reference proteome</keyword>
<reference evidence="5" key="1">
    <citation type="submission" date="2012-12" db="EMBL/GenBank/DDBJ databases">
        <authorList>
            <person name="Hellsten U."/>
            <person name="Grimwood J."/>
            <person name="Chapman J.A."/>
            <person name="Shapiro H."/>
            <person name="Aerts A."/>
            <person name="Otillar R.P."/>
            <person name="Terry A.Y."/>
            <person name="Boore J.L."/>
            <person name="Simakov O."/>
            <person name="Marletaz F."/>
            <person name="Cho S.-J."/>
            <person name="Edsinger-Gonzales E."/>
            <person name="Havlak P."/>
            <person name="Kuo D.-H."/>
            <person name="Larsson T."/>
            <person name="Lv J."/>
            <person name="Arendt D."/>
            <person name="Savage R."/>
            <person name="Osoegawa K."/>
            <person name="de Jong P."/>
            <person name="Lindberg D.R."/>
            <person name="Seaver E.C."/>
            <person name="Weisblat D.A."/>
            <person name="Putnam N.H."/>
            <person name="Grigoriev I.V."/>
            <person name="Rokhsar D.S."/>
        </authorList>
    </citation>
    <scope>NUCLEOTIDE SEQUENCE</scope>
    <source>
        <strain evidence="5">I ESC-2004</strain>
    </source>
</reference>
<dbReference type="PROSITE" id="PS50126">
    <property type="entry name" value="S1"/>
    <property type="match status" value="1"/>
</dbReference>
<evidence type="ECO:0000313" key="5">
    <source>
        <dbReference type="Proteomes" id="UP000014760"/>
    </source>
</evidence>
<feature type="compositionally biased region" description="Basic and acidic residues" evidence="1">
    <location>
        <begin position="758"/>
        <end position="767"/>
    </location>
</feature>